<feature type="domain" description="ZSWIM1/3 RNaseH-like" evidence="5">
    <location>
        <begin position="73"/>
        <end position="122"/>
    </location>
</feature>
<dbReference type="STRING" id="4795.A0A225X1Y5"/>
<feature type="domain" description="Ubiquitin-like protease family profile" evidence="4">
    <location>
        <begin position="356"/>
        <end position="450"/>
    </location>
</feature>
<dbReference type="SUPFAM" id="SSF54001">
    <property type="entry name" value="Cysteine proteinases"/>
    <property type="match status" value="1"/>
</dbReference>
<protein>
    <submittedName>
        <fullName evidence="6">Uncharacterized protein</fullName>
    </submittedName>
</protein>
<dbReference type="GO" id="GO:0006508">
    <property type="term" value="P:proteolysis"/>
    <property type="evidence" value="ECO:0007669"/>
    <property type="project" value="UniProtKB-KW"/>
</dbReference>
<dbReference type="EMBL" id="NBNE01000036">
    <property type="protein sequence ID" value="OWZ23926.1"/>
    <property type="molecule type" value="Genomic_DNA"/>
</dbReference>
<accession>A0A225X1Y5</accession>
<dbReference type="InterPro" id="IPR048324">
    <property type="entry name" value="ZSWIM1-3_RNaseH-like"/>
</dbReference>
<evidence type="ECO:0000259" key="4">
    <source>
        <dbReference type="Pfam" id="PF02902"/>
    </source>
</evidence>
<dbReference type="InterPro" id="IPR052579">
    <property type="entry name" value="Zinc_finger_SWIM"/>
</dbReference>
<evidence type="ECO:0000313" key="7">
    <source>
        <dbReference type="Proteomes" id="UP000198211"/>
    </source>
</evidence>
<dbReference type="InterPro" id="IPR003653">
    <property type="entry name" value="Peptidase_C48_C"/>
</dbReference>
<dbReference type="Proteomes" id="UP000198211">
    <property type="component" value="Unassembled WGS sequence"/>
</dbReference>
<dbReference type="PANTHER" id="PTHR31569">
    <property type="entry name" value="SWIM-TYPE DOMAIN-CONTAINING PROTEIN"/>
    <property type="match status" value="1"/>
</dbReference>
<dbReference type="Gene3D" id="3.40.395.10">
    <property type="entry name" value="Adenoviral Proteinase, Chain A"/>
    <property type="match status" value="1"/>
</dbReference>
<evidence type="ECO:0000313" key="6">
    <source>
        <dbReference type="EMBL" id="OWZ23926.1"/>
    </source>
</evidence>
<dbReference type="Pfam" id="PF02902">
    <property type="entry name" value="Peptidase_C48"/>
    <property type="match status" value="1"/>
</dbReference>
<organism evidence="6 7">
    <name type="scientific">Phytophthora megakarya</name>
    <dbReference type="NCBI Taxonomy" id="4795"/>
    <lineage>
        <taxon>Eukaryota</taxon>
        <taxon>Sar</taxon>
        <taxon>Stramenopiles</taxon>
        <taxon>Oomycota</taxon>
        <taxon>Peronosporomycetes</taxon>
        <taxon>Peronosporales</taxon>
        <taxon>Peronosporaceae</taxon>
        <taxon>Phytophthora</taxon>
    </lineage>
</organism>
<reference evidence="7" key="1">
    <citation type="submission" date="2017-03" db="EMBL/GenBank/DDBJ databases">
        <title>Phytopthora megakarya and P. palmivora, two closely related causual agents of cacao black pod achieved similar genome size and gene model numbers by different mechanisms.</title>
        <authorList>
            <person name="Ali S."/>
            <person name="Shao J."/>
            <person name="Larry D.J."/>
            <person name="Kronmiller B."/>
            <person name="Shen D."/>
            <person name="Strem M.D."/>
            <person name="Melnick R.L."/>
            <person name="Guiltinan M.J."/>
            <person name="Tyler B.M."/>
            <person name="Meinhardt L.W."/>
            <person name="Bailey B.A."/>
        </authorList>
    </citation>
    <scope>NUCLEOTIDE SEQUENCE [LARGE SCALE GENOMIC DNA]</scope>
    <source>
        <strain evidence="7">zdho120</strain>
    </source>
</reference>
<dbReference type="PANTHER" id="PTHR31569:SF4">
    <property type="entry name" value="SWIM-TYPE DOMAIN-CONTAINING PROTEIN"/>
    <property type="match status" value="1"/>
</dbReference>
<dbReference type="AlphaFoldDB" id="A0A225X1Y5"/>
<evidence type="ECO:0000256" key="2">
    <source>
        <dbReference type="ARBA" id="ARBA00022670"/>
    </source>
</evidence>
<evidence type="ECO:0000259" key="5">
    <source>
        <dbReference type="Pfam" id="PF21056"/>
    </source>
</evidence>
<keyword evidence="7" id="KW-1185">Reference proteome</keyword>
<evidence type="ECO:0000256" key="3">
    <source>
        <dbReference type="ARBA" id="ARBA00022801"/>
    </source>
</evidence>
<dbReference type="Pfam" id="PF21056">
    <property type="entry name" value="ZSWIM1-3_RNaseH-like"/>
    <property type="match status" value="1"/>
</dbReference>
<dbReference type="OrthoDB" id="183585at2759"/>
<keyword evidence="2" id="KW-0645">Protease</keyword>
<dbReference type="InterPro" id="IPR038765">
    <property type="entry name" value="Papain-like_cys_pep_sf"/>
</dbReference>
<keyword evidence="3" id="KW-0378">Hydrolase</keyword>
<sequence length="479" mass="54824">MARVNVRVTMTLIGSWHFCVNASGDHNHTLNKHSFESYAENRTMKDVELTRDVATLHRTGANAQGILLYLRERTCGQYVHHALVDSEQKDNLRHVVKIFKKNNPVSSKIRLFMTDKAMHEKQKKDVKSIMRLLVYAKNPQEYDDATGALLERLGNNPSHELYKSFLTYWDCSKDEWVAYLRGDVPHLTNNTNNRIESKWGKLKYVINGSFTMDQLLSTLITLQEYAEEQYLAEYHRVGSSNADYVVDIQADTARVESPISGRVRLVNVRMWKALSGANMYIEAKALPEKISEHKGYVETLNLSVNHVPGEIVSGFQLLDFRIVNPRFHDFALPEQKRRMAGGLGVKDQKNSRVIGIFNVGGHWVAFLINKELDAVSNKATCFMFDPLQSEWNHTVIENSVRTVIKVMLDMKGRVMYEKVDWCTQQDSSSCGVWCIAVLEMLLTGSSWDDSLYNVQPYLQMRLLHKAIAFVEKEAALLKI</sequence>
<comment type="similarity">
    <text evidence="1">Belongs to the peptidase C48 family.</text>
</comment>
<name>A0A225X1Y5_9STRA</name>
<dbReference type="GO" id="GO:0008234">
    <property type="term" value="F:cysteine-type peptidase activity"/>
    <property type="evidence" value="ECO:0007669"/>
    <property type="project" value="InterPro"/>
</dbReference>
<gene>
    <name evidence="6" type="ORF">PHMEG_0001110</name>
</gene>
<comment type="caution">
    <text evidence="6">The sequence shown here is derived from an EMBL/GenBank/DDBJ whole genome shotgun (WGS) entry which is preliminary data.</text>
</comment>
<proteinExistence type="inferred from homology"/>
<evidence type="ECO:0000256" key="1">
    <source>
        <dbReference type="ARBA" id="ARBA00005234"/>
    </source>
</evidence>